<reference evidence="1" key="1">
    <citation type="submission" date="2021-06" db="EMBL/GenBank/DDBJ databases">
        <authorList>
            <person name="Kallberg Y."/>
            <person name="Tangrot J."/>
            <person name="Rosling A."/>
        </authorList>
    </citation>
    <scope>NUCLEOTIDE SEQUENCE</scope>
    <source>
        <strain evidence="1">IA702</strain>
    </source>
</reference>
<proteinExistence type="predicted"/>
<sequence length="422" mass="48264">MTHTPEVMLWIRFENQPNALKYRAKPEDSDIADLAYRLIVENKRLKDAAPDNIQILLNDQLQRPDTRLVDIETTATAPLIIRYPLSEKTVIIRCFFQQFLLFEHQFQHSTGIWDQLCALVRENENQLEEIDKSKIFFCTTGKKHGGQELTNIFELNHFLSRLPADDHEVGASLSVRIKGRKSYSEWKFYDITKTIFGKGFDDLGGFPCFDPDEIPKPTSEICTETVNGFFVEIRRKLKAFRAIDNELVTREFISPFLTTAVECVQKNEPSLLLRAEKPLVGSRGYGPVDFSVERDGVIILVTVVKKEQFGQGAAQNLAQLHSMVETLEKKRKLDHTDFEDDDSLPVIAYGIVTSAREWMFLLWAGDSSKPTVQHTPQLPCPFDGDLSRAKAILEKIVRILDSQNIGLNDSSRRMKIKKCRID</sequence>
<dbReference type="AlphaFoldDB" id="A0A9N9C0K4"/>
<evidence type="ECO:0000313" key="1">
    <source>
        <dbReference type="EMBL" id="CAG8584456.1"/>
    </source>
</evidence>
<name>A0A9N9C0K4_9GLOM</name>
<gene>
    <name evidence="1" type="ORF">POCULU_LOCUS6656</name>
</gene>
<dbReference type="Proteomes" id="UP000789572">
    <property type="component" value="Unassembled WGS sequence"/>
</dbReference>
<dbReference type="OrthoDB" id="2410986at2759"/>
<comment type="caution">
    <text evidence="1">The sequence shown here is derived from an EMBL/GenBank/DDBJ whole genome shotgun (WGS) entry which is preliminary data.</text>
</comment>
<keyword evidence="2" id="KW-1185">Reference proteome</keyword>
<dbReference type="EMBL" id="CAJVPJ010001278">
    <property type="protein sequence ID" value="CAG8584456.1"/>
    <property type="molecule type" value="Genomic_DNA"/>
</dbReference>
<protein>
    <submittedName>
        <fullName evidence="1">6144_t:CDS:1</fullName>
    </submittedName>
</protein>
<accession>A0A9N9C0K4</accession>
<evidence type="ECO:0000313" key="2">
    <source>
        <dbReference type="Proteomes" id="UP000789572"/>
    </source>
</evidence>
<organism evidence="1 2">
    <name type="scientific">Paraglomus occultum</name>
    <dbReference type="NCBI Taxonomy" id="144539"/>
    <lineage>
        <taxon>Eukaryota</taxon>
        <taxon>Fungi</taxon>
        <taxon>Fungi incertae sedis</taxon>
        <taxon>Mucoromycota</taxon>
        <taxon>Glomeromycotina</taxon>
        <taxon>Glomeromycetes</taxon>
        <taxon>Paraglomerales</taxon>
        <taxon>Paraglomeraceae</taxon>
        <taxon>Paraglomus</taxon>
    </lineage>
</organism>